<dbReference type="GO" id="GO:0003747">
    <property type="term" value="F:translation release factor activity"/>
    <property type="evidence" value="ECO:0007669"/>
    <property type="project" value="InterPro"/>
</dbReference>
<comment type="caution">
    <text evidence="7">The sequence shown here is derived from an EMBL/GenBank/DDBJ whole genome shotgun (WGS) entry which is preliminary data.</text>
</comment>
<dbReference type="SUPFAM" id="SSF75620">
    <property type="entry name" value="Release factor"/>
    <property type="match status" value="1"/>
</dbReference>
<dbReference type="FunFam" id="3.30.160.20:FF:000004">
    <property type="entry name" value="Peptide chain release factor 1"/>
    <property type="match status" value="1"/>
</dbReference>
<sequence>MEELEQELTEITAKLSDPAIASDYRRVGELSKRYAQIKKLQESGGDADAATNAVILEIRAGTGGDEAAHFATDLFNMYKKYATTQGWQVKVLDYNQNSLGGYKIITAEVEGEQIFKQLRWESGVHRVQRVPETEKSGRIHTSTATVAVLPKVTEAEFVLKPDDLEITFSRAGGAGGQNVNKVETAVRILHKPSGLVVRSQEERSQNQNRERALSVLRAKLAGFQREQEEQKMGANRREQIGSGDRSEKIRTYNFPQDRLTDHRIKENWGNLANIMNGHLEDVIEALQTAK</sequence>
<keyword evidence="3" id="KW-0488">Methylation</keyword>
<dbReference type="Gene3D" id="3.30.70.1660">
    <property type="match status" value="2"/>
</dbReference>
<evidence type="ECO:0000313" key="8">
    <source>
        <dbReference type="Proteomes" id="UP000177478"/>
    </source>
</evidence>
<gene>
    <name evidence="7" type="ORF">A3F25_01515</name>
</gene>
<dbReference type="InterPro" id="IPR050057">
    <property type="entry name" value="Prokaryotic/Mito_RF"/>
</dbReference>
<comment type="function">
    <text evidence="1">Peptide chain release factor 1 directs the termination of translation in response to the peptide chain termination codons UAG and UAA.</text>
</comment>
<protein>
    <recommendedName>
        <fullName evidence="6">Prokaryotic-type class I peptide chain release factors domain-containing protein</fullName>
    </recommendedName>
</protein>
<dbReference type="Proteomes" id="UP000177478">
    <property type="component" value="Unassembled WGS sequence"/>
</dbReference>
<comment type="similarity">
    <text evidence="2">Belongs to the prokaryotic/mitochondrial release factor family.</text>
</comment>
<accession>A0A1F8G1Z4</accession>
<evidence type="ECO:0000256" key="5">
    <source>
        <dbReference type="SAM" id="MobiDB-lite"/>
    </source>
</evidence>
<dbReference type="Gene3D" id="3.30.160.20">
    <property type="match status" value="1"/>
</dbReference>
<dbReference type="PANTHER" id="PTHR43804:SF7">
    <property type="entry name" value="LD18447P"/>
    <property type="match status" value="1"/>
</dbReference>
<dbReference type="InterPro" id="IPR000352">
    <property type="entry name" value="Pep_chain_release_fac_I"/>
</dbReference>
<dbReference type="Gene3D" id="6.10.140.1980">
    <property type="match status" value="1"/>
</dbReference>
<evidence type="ECO:0000313" key="7">
    <source>
        <dbReference type="EMBL" id="OGN19374.1"/>
    </source>
</evidence>
<evidence type="ECO:0000256" key="4">
    <source>
        <dbReference type="ARBA" id="ARBA00022917"/>
    </source>
</evidence>
<keyword evidence="4" id="KW-0648">Protein biosynthesis</keyword>
<evidence type="ECO:0000256" key="2">
    <source>
        <dbReference type="ARBA" id="ARBA00010835"/>
    </source>
</evidence>
<dbReference type="Pfam" id="PF03462">
    <property type="entry name" value="PCRF"/>
    <property type="match status" value="1"/>
</dbReference>
<evidence type="ECO:0000256" key="3">
    <source>
        <dbReference type="ARBA" id="ARBA00022481"/>
    </source>
</evidence>
<dbReference type="PROSITE" id="PS00745">
    <property type="entry name" value="RF_PROK_I"/>
    <property type="match status" value="1"/>
</dbReference>
<feature type="region of interest" description="Disordered" evidence="5">
    <location>
        <begin position="226"/>
        <end position="251"/>
    </location>
</feature>
<dbReference type="STRING" id="1802689.A3F25_01515"/>
<reference evidence="7 8" key="1">
    <citation type="journal article" date="2016" name="Nat. Commun.">
        <title>Thousands of microbial genomes shed light on interconnected biogeochemical processes in an aquifer system.</title>
        <authorList>
            <person name="Anantharaman K."/>
            <person name="Brown C.T."/>
            <person name="Hug L.A."/>
            <person name="Sharon I."/>
            <person name="Castelle C.J."/>
            <person name="Probst A.J."/>
            <person name="Thomas B.C."/>
            <person name="Singh A."/>
            <person name="Wilkins M.J."/>
            <person name="Karaoz U."/>
            <person name="Brodie E.L."/>
            <person name="Williams K.H."/>
            <person name="Hubbard S.S."/>
            <person name="Banfield J.F."/>
        </authorList>
    </citation>
    <scope>NUCLEOTIDE SEQUENCE [LARGE SCALE GENOMIC DNA]</scope>
</reference>
<feature type="domain" description="Prokaryotic-type class I peptide chain release factors" evidence="6">
    <location>
        <begin position="170"/>
        <end position="186"/>
    </location>
</feature>
<organism evidence="7 8">
    <name type="scientific">Candidatus Yanofskybacteria bacterium RIFCSPHIGHO2_12_FULL_45_19b</name>
    <dbReference type="NCBI Taxonomy" id="1802689"/>
    <lineage>
        <taxon>Bacteria</taxon>
        <taxon>Candidatus Yanofskyibacteriota</taxon>
    </lineage>
</organism>
<dbReference type="GO" id="GO:0005737">
    <property type="term" value="C:cytoplasm"/>
    <property type="evidence" value="ECO:0007669"/>
    <property type="project" value="UniProtKB-ARBA"/>
</dbReference>
<proteinExistence type="inferred from homology"/>
<evidence type="ECO:0000256" key="1">
    <source>
        <dbReference type="ARBA" id="ARBA00002986"/>
    </source>
</evidence>
<evidence type="ECO:0000259" key="6">
    <source>
        <dbReference type="PROSITE" id="PS00745"/>
    </source>
</evidence>
<feature type="compositionally biased region" description="Basic and acidic residues" evidence="5">
    <location>
        <begin position="226"/>
        <end position="250"/>
    </location>
</feature>
<name>A0A1F8G1Z4_9BACT</name>
<dbReference type="InterPro" id="IPR005139">
    <property type="entry name" value="PCRF"/>
</dbReference>
<dbReference type="Pfam" id="PF00472">
    <property type="entry name" value="RF-1"/>
    <property type="match status" value="1"/>
</dbReference>
<dbReference type="FunFam" id="3.30.70.1660:FF:000002">
    <property type="entry name" value="Peptide chain release factor 1"/>
    <property type="match status" value="1"/>
</dbReference>
<dbReference type="PANTHER" id="PTHR43804">
    <property type="entry name" value="LD18447P"/>
    <property type="match status" value="1"/>
</dbReference>
<dbReference type="InterPro" id="IPR045853">
    <property type="entry name" value="Pep_chain_release_fac_I_sf"/>
</dbReference>
<dbReference type="EMBL" id="MGKD01000020">
    <property type="protein sequence ID" value="OGN19374.1"/>
    <property type="molecule type" value="Genomic_DNA"/>
</dbReference>
<dbReference type="SMART" id="SM00937">
    <property type="entry name" value="PCRF"/>
    <property type="match status" value="1"/>
</dbReference>
<dbReference type="AlphaFoldDB" id="A0A1F8G1Z4"/>